<organism evidence="7 8">
    <name type="scientific">Micromonospora echinaurantiaca</name>
    <dbReference type="NCBI Taxonomy" id="47857"/>
    <lineage>
        <taxon>Bacteria</taxon>
        <taxon>Bacillati</taxon>
        <taxon>Actinomycetota</taxon>
        <taxon>Actinomycetes</taxon>
        <taxon>Micromonosporales</taxon>
        <taxon>Micromonosporaceae</taxon>
        <taxon>Micromonospora</taxon>
    </lineage>
</organism>
<dbReference type="PROSITE" id="PS50977">
    <property type="entry name" value="HTH_TETR_2"/>
    <property type="match status" value="1"/>
</dbReference>
<evidence type="ECO:0000256" key="4">
    <source>
        <dbReference type="PROSITE-ProRule" id="PRU00335"/>
    </source>
</evidence>
<evidence type="ECO:0000313" key="7">
    <source>
        <dbReference type="EMBL" id="SCG36989.1"/>
    </source>
</evidence>
<dbReference type="InterPro" id="IPR036271">
    <property type="entry name" value="Tet_transcr_reg_TetR-rel_C_sf"/>
</dbReference>
<dbReference type="InterPro" id="IPR050109">
    <property type="entry name" value="HTH-type_TetR-like_transc_reg"/>
</dbReference>
<dbReference type="AlphaFoldDB" id="A0A1C5GT76"/>
<dbReference type="Gene3D" id="1.10.357.10">
    <property type="entry name" value="Tetracycline Repressor, domain 2"/>
    <property type="match status" value="1"/>
</dbReference>
<sequence length="232" mass="23806">MQLELLLSAEPARPGDPNGRPGERPARPGGRTARVRAAVRAATLAELGEKGYQGLTVEAVAERSGVHKTTVYRRWGSVEGLIADALELASGEPWPVPDTGDLASDLRALTREVLAGFTDPEAGPVATAFVSAAVQNPAAARALHAFFAARHEQSAPVVRRAVARGELPADTDAAEVVRVAVAPLYYRLFVSGEPIDTAVADRAADAALAAARAGALRTAPPPAGSAAAGSPG</sequence>
<dbReference type="InterPro" id="IPR001647">
    <property type="entry name" value="HTH_TetR"/>
</dbReference>
<dbReference type="EMBL" id="LT607750">
    <property type="protein sequence ID" value="SCG36989.1"/>
    <property type="molecule type" value="Genomic_DNA"/>
</dbReference>
<dbReference type="GO" id="GO:0003700">
    <property type="term" value="F:DNA-binding transcription factor activity"/>
    <property type="evidence" value="ECO:0007669"/>
    <property type="project" value="TreeGrafter"/>
</dbReference>
<keyword evidence="1" id="KW-0805">Transcription regulation</keyword>
<keyword evidence="8" id="KW-1185">Reference proteome</keyword>
<evidence type="ECO:0000313" key="8">
    <source>
        <dbReference type="Proteomes" id="UP000198217"/>
    </source>
</evidence>
<dbReference type="InterPro" id="IPR011075">
    <property type="entry name" value="TetR_C"/>
</dbReference>
<dbReference type="InterPro" id="IPR009057">
    <property type="entry name" value="Homeodomain-like_sf"/>
</dbReference>
<gene>
    <name evidence="7" type="ORF">GA0070609_0351</name>
</gene>
<name>A0A1C5GT76_9ACTN</name>
<protein>
    <submittedName>
        <fullName evidence="7">Transcriptional regulator, TetR family</fullName>
    </submittedName>
</protein>
<dbReference type="PANTHER" id="PTHR30055">
    <property type="entry name" value="HTH-TYPE TRANSCRIPTIONAL REGULATOR RUTR"/>
    <property type="match status" value="1"/>
</dbReference>
<accession>A0A1C5GT76</accession>
<dbReference type="Pfam" id="PF16859">
    <property type="entry name" value="TetR_C_11"/>
    <property type="match status" value="1"/>
</dbReference>
<dbReference type="PANTHER" id="PTHR30055:SF148">
    <property type="entry name" value="TETR-FAMILY TRANSCRIPTIONAL REGULATOR"/>
    <property type="match status" value="1"/>
</dbReference>
<feature type="region of interest" description="Disordered" evidence="5">
    <location>
        <begin position="1"/>
        <end position="33"/>
    </location>
</feature>
<dbReference type="Pfam" id="PF00440">
    <property type="entry name" value="TetR_N"/>
    <property type="match status" value="1"/>
</dbReference>
<evidence type="ECO:0000256" key="1">
    <source>
        <dbReference type="ARBA" id="ARBA00023015"/>
    </source>
</evidence>
<evidence type="ECO:0000256" key="2">
    <source>
        <dbReference type="ARBA" id="ARBA00023125"/>
    </source>
</evidence>
<evidence type="ECO:0000259" key="6">
    <source>
        <dbReference type="PROSITE" id="PS50977"/>
    </source>
</evidence>
<proteinExistence type="predicted"/>
<dbReference type="SUPFAM" id="SSF46689">
    <property type="entry name" value="Homeodomain-like"/>
    <property type="match status" value="1"/>
</dbReference>
<keyword evidence="3" id="KW-0804">Transcription</keyword>
<evidence type="ECO:0000256" key="3">
    <source>
        <dbReference type="ARBA" id="ARBA00023163"/>
    </source>
</evidence>
<keyword evidence="2 4" id="KW-0238">DNA-binding</keyword>
<feature type="domain" description="HTH tetR-type" evidence="6">
    <location>
        <begin position="33"/>
        <end position="93"/>
    </location>
</feature>
<evidence type="ECO:0000256" key="5">
    <source>
        <dbReference type="SAM" id="MobiDB-lite"/>
    </source>
</evidence>
<dbReference type="Proteomes" id="UP000198217">
    <property type="component" value="Chromosome I"/>
</dbReference>
<dbReference type="Gene3D" id="1.10.10.60">
    <property type="entry name" value="Homeodomain-like"/>
    <property type="match status" value="1"/>
</dbReference>
<reference evidence="7 8" key="1">
    <citation type="submission" date="2016-06" db="EMBL/GenBank/DDBJ databases">
        <authorList>
            <person name="Kjaerup R.B."/>
            <person name="Dalgaard T.S."/>
            <person name="Juul-Madsen H.R."/>
        </authorList>
    </citation>
    <scope>NUCLEOTIDE SEQUENCE [LARGE SCALE GENOMIC DNA]</scope>
    <source>
        <strain evidence="7 8">DSM 43904</strain>
    </source>
</reference>
<dbReference type="GO" id="GO:0000976">
    <property type="term" value="F:transcription cis-regulatory region binding"/>
    <property type="evidence" value="ECO:0007669"/>
    <property type="project" value="TreeGrafter"/>
</dbReference>
<feature type="DNA-binding region" description="H-T-H motif" evidence="4">
    <location>
        <begin position="56"/>
        <end position="75"/>
    </location>
</feature>
<dbReference type="SUPFAM" id="SSF48498">
    <property type="entry name" value="Tetracyclin repressor-like, C-terminal domain"/>
    <property type="match status" value="1"/>
</dbReference>